<dbReference type="GO" id="GO:0000445">
    <property type="term" value="C:THO complex part of transcription export complex"/>
    <property type="evidence" value="ECO:0007669"/>
    <property type="project" value="TreeGrafter"/>
</dbReference>
<dbReference type="Pfam" id="PF00400">
    <property type="entry name" value="WD40"/>
    <property type="match status" value="2"/>
</dbReference>
<dbReference type="PANTHER" id="PTHR22839">
    <property type="entry name" value="THO COMPLEX SUBUNIT 3 THO3"/>
    <property type="match status" value="1"/>
</dbReference>
<reference evidence="5 6" key="1">
    <citation type="journal article" date="2023" name="Elife">
        <title>Identification of key yeast species and microbe-microbe interactions impacting larval growth of Drosophila in the wild.</title>
        <authorList>
            <person name="Mure A."/>
            <person name="Sugiura Y."/>
            <person name="Maeda R."/>
            <person name="Honda K."/>
            <person name="Sakurai N."/>
            <person name="Takahashi Y."/>
            <person name="Watada M."/>
            <person name="Katoh T."/>
            <person name="Gotoh A."/>
            <person name="Gotoh Y."/>
            <person name="Taniguchi I."/>
            <person name="Nakamura K."/>
            <person name="Hayashi T."/>
            <person name="Katayama T."/>
            <person name="Uemura T."/>
            <person name="Hattori Y."/>
        </authorList>
    </citation>
    <scope>NUCLEOTIDE SEQUENCE [LARGE SCALE GENOMIC DNA]</scope>
    <source>
        <strain evidence="5 6">SC-9</strain>
    </source>
</reference>
<proteinExistence type="inferred from homology"/>
<evidence type="ECO:0000256" key="4">
    <source>
        <dbReference type="PROSITE-ProRule" id="PRU00221"/>
    </source>
</evidence>
<sequence length="374" mass="40257">MIGHRKRTSGGGGVSASSTSGGAAAAAASNASSVGPSAAVGDDHVALAKKYFASLNTATIRDEEDRLYSEILDIKWSPVGNRVAYSRHTKSLLVCDFSGASMNSFSKHHIIKNCHRDAIGSLSWDPNNDVTIATVGGDNLKIWNIETQKLTMEFPIKGNTKLVSYSPRGKYLSCISKLIDKESGSVTTHHLTVIDMESKDLKVVAEASFDYFIFSFVWANDDGSIVLGFSNGEVGIFKVNEELANGLENVYTFKASVSCINAMAFDPSGQYLIIGSHEGIVSVWSTASLSCVKTVALVDESVMAIDISGDGRYVAACFQGGAPTRIYELKTFTECFEVTNNKSSGYQIANIAFRGRQATFAYTSNNGELKLCFK</sequence>
<evidence type="ECO:0000313" key="5">
    <source>
        <dbReference type="EMBL" id="GMM38018.1"/>
    </source>
</evidence>
<evidence type="ECO:0000256" key="1">
    <source>
        <dbReference type="ARBA" id="ARBA00022574"/>
    </source>
</evidence>
<dbReference type="SMART" id="SM00320">
    <property type="entry name" value="WD40"/>
    <property type="match status" value="4"/>
</dbReference>
<dbReference type="InterPro" id="IPR001680">
    <property type="entry name" value="WD40_rpt"/>
</dbReference>
<feature type="repeat" description="WD" evidence="4">
    <location>
        <begin position="253"/>
        <end position="294"/>
    </location>
</feature>
<name>A0AAV5QT59_9ASCO</name>
<organism evidence="5 6">
    <name type="scientific">Saccharomycopsis crataegensis</name>
    <dbReference type="NCBI Taxonomy" id="43959"/>
    <lineage>
        <taxon>Eukaryota</taxon>
        <taxon>Fungi</taxon>
        <taxon>Dikarya</taxon>
        <taxon>Ascomycota</taxon>
        <taxon>Saccharomycotina</taxon>
        <taxon>Saccharomycetes</taxon>
        <taxon>Saccharomycopsidaceae</taxon>
        <taxon>Saccharomycopsis</taxon>
    </lineage>
</organism>
<dbReference type="PANTHER" id="PTHR22839:SF0">
    <property type="entry name" value="THO COMPLEX SUBUNIT 3"/>
    <property type="match status" value="1"/>
</dbReference>
<accession>A0AAV5QT59</accession>
<comment type="caution">
    <text evidence="5">The sequence shown here is derived from an EMBL/GenBank/DDBJ whole genome shotgun (WGS) entry which is preliminary data.</text>
</comment>
<protein>
    <submittedName>
        <fullName evidence="5">Tex1 protein</fullName>
    </submittedName>
</protein>
<dbReference type="Gene3D" id="2.130.10.10">
    <property type="entry name" value="YVTN repeat-like/Quinoprotein amine dehydrogenase"/>
    <property type="match status" value="2"/>
</dbReference>
<dbReference type="InterPro" id="IPR015943">
    <property type="entry name" value="WD40/YVTN_repeat-like_dom_sf"/>
</dbReference>
<dbReference type="GeneID" id="90075993"/>
<evidence type="ECO:0000256" key="3">
    <source>
        <dbReference type="ARBA" id="ARBA00046343"/>
    </source>
</evidence>
<dbReference type="AlphaFoldDB" id="A0AAV5QT59"/>
<keyword evidence="2" id="KW-0677">Repeat</keyword>
<dbReference type="RefSeq" id="XP_064855014.1">
    <property type="nucleotide sequence ID" value="XM_064998942.1"/>
</dbReference>
<keyword evidence="1 4" id="KW-0853">WD repeat</keyword>
<keyword evidence="6" id="KW-1185">Reference proteome</keyword>
<dbReference type="EMBL" id="BTFZ01000013">
    <property type="protein sequence ID" value="GMM38018.1"/>
    <property type="molecule type" value="Genomic_DNA"/>
</dbReference>
<evidence type="ECO:0000313" key="6">
    <source>
        <dbReference type="Proteomes" id="UP001360560"/>
    </source>
</evidence>
<feature type="repeat" description="WD" evidence="4">
    <location>
        <begin position="112"/>
        <end position="153"/>
    </location>
</feature>
<dbReference type="SUPFAM" id="SSF50978">
    <property type="entry name" value="WD40 repeat-like"/>
    <property type="match status" value="1"/>
</dbReference>
<dbReference type="PROSITE" id="PS50082">
    <property type="entry name" value="WD_REPEATS_2"/>
    <property type="match status" value="2"/>
</dbReference>
<comment type="similarity">
    <text evidence="3">Belongs to the THOC3 family.</text>
</comment>
<dbReference type="InterPro" id="IPR040132">
    <property type="entry name" value="Tex1/THOC3"/>
</dbReference>
<gene>
    <name evidence="5" type="ORF">DASC09_053430</name>
</gene>
<dbReference type="InterPro" id="IPR036322">
    <property type="entry name" value="WD40_repeat_dom_sf"/>
</dbReference>
<evidence type="ECO:0000256" key="2">
    <source>
        <dbReference type="ARBA" id="ARBA00022737"/>
    </source>
</evidence>
<dbReference type="GO" id="GO:0006406">
    <property type="term" value="P:mRNA export from nucleus"/>
    <property type="evidence" value="ECO:0007669"/>
    <property type="project" value="InterPro"/>
</dbReference>
<dbReference type="Proteomes" id="UP001360560">
    <property type="component" value="Unassembled WGS sequence"/>
</dbReference>